<reference evidence="10 11" key="1">
    <citation type="submission" date="2018-06" db="EMBL/GenBank/DDBJ databases">
        <title>Combined omics and stable isotope probing to characterize newly discovered Mariana Back-Arc vent microbial communities.</title>
        <authorList>
            <person name="Trembath-Reichert E."/>
            <person name="Huber J.A."/>
        </authorList>
    </citation>
    <scope>NUCLEOTIDE SEQUENCE [LARGE SCALE GENOMIC DNA]</scope>
    <source>
        <strain evidence="10">MAG 24</strain>
    </source>
</reference>
<dbReference type="GO" id="GO:0000286">
    <property type="term" value="F:alanine dehydrogenase activity"/>
    <property type="evidence" value="ECO:0007669"/>
    <property type="project" value="UniProtKB-EC"/>
</dbReference>
<evidence type="ECO:0000256" key="3">
    <source>
        <dbReference type="ARBA" id="ARBA00012897"/>
    </source>
</evidence>
<feature type="non-terminal residue" evidence="10">
    <location>
        <position position="146"/>
    </location>
</feature>
<proteinExistence type="inferred from homology"/>
<dbReference type="SUPFAM" id="SSF52283">
    <property type="entry name" value="Formate/glycerate dehydrogenase catalytic domain-like"/>
    <property type="match status" value="1"/>
</dbReference>
<comment type="pathway">
    <text evidence="1">Amino-acid degradation; L-alanine degradation via dehydrogenase pathway; NH(3) and pyruvate from L-alanine: step 1/1.</text>
</comment>
<evidence type="ECO:0000256" key="4">
    <source>
        <dbReference type="ARBA" id="ARBA00023002"/>
    </source>
</evidence>
<comment type="catalytic activity">
    <reaction evidence="6">
        <text>L-alanine + NAD(+) + H2O = pyruvate + NH4(+) + NADH + H(+)</text>
        <dbReference type="Rhea" id="RHEA:18405"/>
        <dbReference type="ChEBI" id="CHEBI:15361"/>
        <dbReference type="ChEBI" id="CHEBI:15377"/>
        <dbReference type="ChEBI" id="CHEBI:15378"/>
        <dbReference type="ChEBI" id="CHEBI:28938"/>
        <dbReference type="ChEBI" id="CHEBI:57540"/>
        <dbReference type="ChEBI" id="CHEBI:57945"/>
        <dbReference type="ChEBI" id="CHEBI:57972"/>
        <dbReference type="EC" id="1.4.1.1"/>
    </reaction>
</comment>
<dbReference type="SMART" id="SM01003">
    <property type="entry name" value="AlaDh_PNT_N"/>
    <property type="match status" value="1"/>
</dbReference>
<evidence type="ECO:0000256" key="8">
    <source>
        <dbReference type="ARBA" id="ARBA00074813"/>
    </source>
</evidence>
<gene>
    <name evidence="10" type="ORF">DSY94_10030</name>
</gene>
<keyword evidence="5" id="KW-0520">NAD</keyword>
<evidence type="ECO:0000256" key="5">
    <source>
        <dbReference type="ARBA" id="ARBA00023027"/>
    </source>
</evidence>
<keyword evidence="4" id="KW-0560">Oxidoreductase</keyword>
<dbReference type="InterPro" id="IPR007886">
    <property type="entry name" value="AlaDH/PNT_N"/>
</dbReference>
<dbReference type="GO" id="GO:0005886">
    <property type="term" value="C:plasma membrane"/>
    <property type="evidence" value="ECO:0007669"/>
    <property type="project" value="TreeGrafter"/>
</dbReference>
<dbReference type="AlphaFoldDB" id="A0A432GFE0"/>
<dbReference type="Proteomes" id="UP000287176">
    <property type="component" value="Unassembled WGS sequence"/>
</dbReference>
<protein>
    <recommendedName>
        <fullName evidence="8">Alanine dehydrogenase 1</fullName>
        <ecNumber evidence="3">1.4.1.1</ecNumber>
    </recommendedName>
</protein>
<dbReference type="PANTHER" id="PTHR42795">
    <property type="entry name" value="ALANINE DEHYDROGENASE"/>
    <property type="match status" value="1"/>
</dbReference>
<dbReference type="GO" id="GO:0006524">
    <property type="term" value="P:alanine catabolic process"/>
    <property type="evidence" value="ECO:0007669"/>
    <property type="project" value="TreeGrafter"/>
</dbReference>
<evidence type="ECO:0000256" key="6">
    <source>
        <dbReference type="ARBA" id="ARBA00049277"/>
    </source>
</evidence>
<dbReference type="Gene3D" id="3.40.50.720">
    <property type="entry name" value="NAD(P)-binding Rossmann-like Domain"/>
    <property type="match status" value="1"/>
</dbReference>
<evidence type="ECO:0000313" key="11">
    <source>
        <dbReference type="Proteomes" id="UP000287176"/>
    </source>
</evidence>
<evidence type="ECO:0000256" key="1">
    <source>
        <dbReference type="ARBA" id="ARBA00005206"/>
    </source>
</evidence>
<comment type="function">
    <text evidence="7">May play a role in cell wall synthesis as L-alanine is an important constituent of the peptidoglycan layer.</text>
</comment>
<dbReference type="EC" id="1.4.1.1" evidence="3"/>
<comment type="caution">
    <text evidence="10">The sequence shown here is derived from an EMBL/GenBank/DDBJ whole genome shotgun (WGS) entry which is preliminary data.</text>
</comment>
<name>A0A432GFE0_9DELT</name>
<sequence>MRIGVPKEIKEMENRVGATPAGVAELVRNGHQVFVEKDSGLGSGFSNSEYQEAGANMVDTAAEVWSTEMVYKVKEPLPEEYGFFREDLLLFTYLHLAAEEALTNALMSSKTTSIAYETVQLPDRSLPLLTPMSEVAGRMAVQVGAR</sequence>
<dbReference type="Pfam" id="PF05222">
    <property type="entry name" value="AlaDh_PNT_N"/>
    <property type="match status" value="1"/>
</dbReference>
<organism evidence="10 11">
    <name type="scientific">SAR324 cluster bacterium</name>
    <dbReference type="NCBI Taxonomy" id="2024889"/>
    <lineage>
        <taxon>Bacteria</taxon>
        <taxon>Deltaproteobacteria</taxon>
        <taxon>SAR324 cluster</taxon>
    </lineage>
</organism>
<dbReference type="PANTHER" id="PTHR42795:SF1">
    <property type="entry name" value="ALANINE DEHYDROGENASE"/>
    <property type="match status" value="1"/>
</dbReference>
<evidence type="ECO:0000256" key="2">
    <source>
        <dbReference type="ARBA" id="ARBA00005689"/>
    </source>
</evidence>
<comment type="similarity">
    <text evidence="2">Belongs to the AlaDH/PNT family.</text>
</comment>
<dbReference type="EMBL" id="QNZI01000261">
    <property type="protein sequence ID" value="RTZ82619.1"/>
    <property type="molecule type" value="Genomic_DNA"/>
</dbReference>
<dbReference type="FunFam" id="3.40.50.720:FF:000433">
    <property type="entry name" value="Alanine dehydrogenase 1"/>
    <property type="match status" value="1"/>
</dbReference>
<evidence type="ECO:0000313" key="10">
    <source>
        <dbReference type="EMBL" id="RTZ82619.1"/>
    </source>
</evidence>
<evidence type="ECO:0000259" key="9">
    <source>
        <dbReference type="SMART" id="SM01003"/>
    </source>
</evidence>
<evidence type="ECO:0000256" key="7">
    <source>
        <dbReference type="ARBA" id="ARBA00056662"/>
    </source>
</evidence>
<accession>A0A432GFE0</accession>
<feature type="domain" description="Alanine dehydrogenase/pyridine nucleotide transhydrogenase N-terminal" evidence="9">
    <location>
        <begin position="4"/>
        <end position="136"/>
    </location>
</feature>